<evidence type="ECO:0000313" key="3">
    <source>
        <dbReference type="Proteomes" id="UP000054166"/>
    </source>
</evidence>
<dbReference type="Proteomes" id="UP000054166">
    <property type="component" value="Unassembled WGS sequence"/>
</dbReference>
<reference evidence="3" key="2">
    <citation type="submission" date="2015-01" db="EMBL/GenBank/DDBJ databases">
        <title>Evolutionary Origins and Diversification of the Mycorrhizal Mutualists.</title>
        <authorList>
            <consortium name="DOE Joint Genome Institute"/>
            <consortium name="Mycorrhizal Genomics Consortium"/>
            <person name="Kohler A."/>
            <person name="Kuo A."/>
            <person name="Nagy L.G."/>
            <person name="Floudas D."/>
            <person name="Copeland A."/>
            <person name="Barry K.W."/>
            <person name="Cichocki N."/>
            <person name="Veneault-Fourrey C."/>
            <person name="LaButti K."/>
            <person name="Lindquist E.A."/>
            <person name="Lipzen A."/>
            <person name="Lundell T."/>
            <person name="Morin E."/>
            <person name="Murat C."/>
            <person name="Riley R."/>
            <person name="Ohm R."/>
            <person name="Sun H."/>
            <person name="Tunlid A."/>
            <person name="Henrissat B."/>
            <person name="Grigoriev I.V."/>
            <person name="Hibbett D.S."/>
            <person name="Martin F."/>
        </authorList>
    </citation>
    <scope>NUCLEOTIDE SEQUENCE [LARGE SCALE GENOMIC DNA]</scope>
    <source>
        <strain evidence="3">F 1598</strain>
    </source>
</reference>
<sequence length="481" mass="54781">MGACASAIPSPSFRSKPSKSFKRSDIDRLHPEILEDIFLFCLPDDQYVVPDPMQAPMLVSGICQYWREVALSTPALWSSLDVPPRIPTTFVHTWLGRAGLMPLSISFGTWARDTKNALAVFHYVERWQHIQCYYKAPDRAVHDKMWPKVCAAIAPLLETFQIEAEEEIAANLQEQLSVILMSATRLRIYRVHSIPDGCFIRTPWSRLTELEVKFDLSAKDCLAMLRQCPKLVRCSVGHILLHCIHSTCFPPQSLILLDQLRSFSIDWSYTEDLRRIFDHLVLPTLEQFDVFYDVGYDTDLENLGYIRPRWQNLSCINILSKSSCGLRTLHFDDITMSEDDLIECLRCTSSTLVNLEINNGRMKTLTRRTSYVVRNKLLNMLTRRDPVSALDTSQYLCPNLDTIRWSNCIECSKGVLATAIKSRFIINDTSSCGSAPVSVIPPSGVVGIKVVKLRYLNRLAYDVEQLMVMKKAGLDFTLGLW</sequence>
<dbReference type="InParanoid" id="A0A0C3FXU0"/>
<dbReference type="Gene3D" id="1.20.1280.50">
    <property type="match status" value="1"/>
</dbReference>
<protein>
    <recommendedName>
        <fullName evidence="4">F-box domain-containing protein</fullName>
    </recommendedName>
</protein>
<gene>
    <name evidence="2" type="ORF">PILCRDRAFT_818733</name>
</gene>
<accession>A0A0C3FXU0</accession>
<dbReference type="AlphaFoldDB" id="A0A0C3FXU0"/>
<feature type="region of interest" description="Disordered" evidence="1">
    <location>
        <begin position="1"/>
        <end position="20"/>
    </location>
</feature>
<organism evidence="2 3">
    <name type="scientific">Piloderma croceum (strain F 1598)</name>
    <dbReference type="NCBI Taxonomy" id="765440"/>
    <lineage>
        <taxon>Eukaryota</taxon>
        <taxon>Fungi</taxon>
        <taxon>Dikarya</taxon>
        <taxon>Basidiomycota</taxon>
        <taxon>Agaricomycotina</taxon>
        <taxon>Agaricomycetes</taxon>
        <taxon>Agaricomycetidae</taxon>
        <taxon>Atheliales</taxon>
        <taxon>Atheliaceae</taxon>
        <taxon>Piloderma</taxon>
    </lineage>
</organism>
<dbReference type="HOGENOM" id="CLU_018544_12_4_1"/>
<evidence type="ECO:0008006" key="4">
    <source>
        <dbReference type="Google" id="ProtNLM"/>
    </source>
</evidence>
<reference evidence="2 3" key="1">
    <citation type="submission" date="2014-04" db="EMBL/GenBank/DDBJ databases">
        <authorList>
            <consortium name="DOE Joint Genome Institute"/>
            <person name="Kuo A."/>
            <person name="Tarkka M."/>
            <person name="Buscot F."/>
            <person name="Kohler A."/>
            <person name="Nagy L.G."/>
            <person name="Floudas D."/>
            <person name="Copeland A."/>
            <person name="Barry K.W."/>
            <person name="Cichocki N."/>
            <person name="Veneault-Fourrey C."/>
            <person name="LaButti K."/>
            <person name="Lindquist E.A."/>
            <person name="Lipzen A."/>
            <person name="Lundell T."/>
            <person name="Morin E."/>
            <person name="Murat C."/>
            <person name="Sun H."/>
            <person name="Tunlid A."/>
            <person name="Henrissat B."/>
            <person name="Grigoriev I.V."/>
            <person name="Hibbett D.S."/>
            <person name="Martin F."/>
            <person name="Nordberg H.P."/>
            <person name="Cantor M.N."/>
            <person name="Hua S.X."/>
        </authorList>
    </citation>
    <scope>NUCLEOTIDE SEQUENCE [LARGE SCALE GENOMIC DNA]</scope>
    <source>
        <strain evidence="2 3">F 1598</strain>
    </source>
</reference>
<keyword evidence="3" id="KW-1185">Reference proteome</keyword>
<dbReference type="STRING" id="765440.A0A0C3FXU0"/>
<name>A0A0C3FXU0_PILCF</name>
<evidence type="ECO:0000256" key="1">
    <source>
        <dbReference type="SAM" id="MobiDB-lite"/>
    </source>
</evidence>
<dbReference type="OrthoDB" id="3139399at2759"/>
<evidence type="ECO:0000313" key="2">
    <source>
        <dbReference type="EMBL" id="KIM84374.1"/>
    </source>
</evidence>
<dbReference type="EMBL" id="KN832988">
    <property type="protein sequence ID" value="KIM84374.1"/>
    <property type="molecule type" value="Genomic_DNA"/>
</dbReference>
<proteinExistence type="predicted"/>